<dbReference type="Pfam" id="PF00413">
    <property type="entry name" value="Peptidase_M10"/>
    <property type="match status" value="1"/>
</dbReference>
<keyword evidence="5" id="KW-0175">Coiled coil</keyword>
<dbReference type="PRINTS" id="PR00138">
    <property type="entry name" value="MATRIXIN"/>
</dbReference>
<comment type="caution">
    <text evidence="7">The sequence shown here is derived from an EMBL/GenBank/DDBJ whole genome shotgun (WGS) entry which is preliminary data.</text>
</comment>
<dbReference type="GO" id="GO:0004222">
    <property type="term" value="F:metalloendopeptidase activity"/>
    <property type="evidence" value="ECO:0007669"/>
    <property type="project" value="InterPro"/>
</dbReference>
<feature type="coiled-coil region" evidence="5">
    <location>
        <begin position="133"/>
        <end position="216"/>
    </location>
</feature>
<protein>
    <recommendedName>
        <fullName evidence="6">Peptidase M10 metallopeptidase domain-containing protein</fullName>
    </recommendedName>
</protein>
<keyword evidence="1" id="KW-0645">Protease</keyword>
<dbReference type="GO" id="GO:0006508">
    <property type="term" value="P:proteolysis"/>
    <property type="evidence" value="ECO:0007669"/>
    <property type="project" value="UniProtKB-KW"/>
</dbReference>
<sequence length="324" mass="37059">MRKTLVILLFFIVLLALFYKFQPELGNLKKRALPFWHMVRYSLFTGDPCEEPIPYTLGTFDTKFNISKNYFKSALADAEAIWEDSVNLDLFTYAPADTSSDVLKVNLIYDYRQEATSKLASLGIVVRDSKASYEELKSKFTTLKTEYEKEKIAFNARIDAFNQKNQAYEEEVDYWNKKGGAPEGEYDKLQATRAELQNESKKLQTMQESLNEKAEEINALVVVLNRLAASLNISVDKYNTINVARGESFEEGVYTSNGASREIDIYEFSSRRKLVRVLAHELGHALNLDHVEDPKAMMYKLNQGDSISLTEEDILALKTECKIK</sequence>
<evidence type="ECO:0000256" key="3">
    <source>
        <dbReference type="ARBA" id="ARBA00022801"/>
    </source>
</evidence>
<dbReference type="GO" id="GO:0008270">
    <property type="term" value="F:zinc ion binding"/>
    <property type="evidence" value="ECO:0007669"/>
    <property type="project" value="InterPro"/>
</dbReference>
<name>A0A1F6V7P5_9BACT</name>
<evidence type="ECO:0000256" key="5">
    <source>
        <dbReference type="SAM" id="Coils"/>
    </source>
</evidence>
<reference evidence="7 8" key="1">
    <citation type="journal article" date="2016" name="Nat. Commun.">
        <title>Thousands of microbial genomes shed light on interconnected biogeochemical processes in an aquifer system.</title>
        <authorList>
            <person name="Anantharaman K."/>
            <person name="Brown C.T."/>
            <person name="Hug L.A."/>
            <person name="Sharon I."/>
            <person name="Castelle C.J."/>
            <person name="Probst A.J."/>
            <person name="Thomas B.C."/>
            <person name="Singh A."/>
            <person name="Wilkins M.J."/>
            <person name="Karaoz U."/>
            <person name="Brodie E.L."/>
            <person name="Williams K.H."/>
            <person name="Hubbard S.S."/>
            <person name="Banfield J.F."/>
        </authorList>
    </citation>
    <scope>NUCLEOTIDE SEQUENCE [LARGE SCALE GENOMIC DNA]</scope>
</reference>
<evidence type="ECO:0000259" key="6">
    <source>
        <dbReference type="Pfam" id="PF00413"/>
    </source>
</evidence>
<dbReference type="Gene3D" id="3.40.390.10">
    <property type="entry name" value="Collagenase (Catalytic Domain)"/>
    <property type="match status" value="1"/>
</dbReference>
<accession>A0A1F6V7P5</accession>
<dbReference type="InterPro" id="IPR024079">
    <property type="entry name" value="MetalloPept_cat_dom_sf"/>
</dbReference>
<keyword evidence="3" id="KW-0378">Hydrolase</keyword>
<evidence type="ECO:0000313" key="7">
    <source>
        <dbReference type="EMBL" id="OGI65504.1"/>
    </source>
</evidence>
<evidence type="ECO:0000313" key="8">
    <source>
        <dbReference type="Proteomes" id="UP000177370"/>
    </source>
</evidence>
<dbReference type="InterPro" id="IPR001818">
    <property type="entry name" value="Pept_M10_metallopeptidase"/>
</dbReference>
<proteinExistence type="predicted"/>
<evidence type="ECO:0000256" key="4">
    <source>
        <dbReference type="ARBA" id="ARBA00022833"/>
    </source>
</evidence>
<dbReference type="Proteomes" id="UP000177370">
    <property type="component" value="Unassembled WGS sequence"/>
</dbReference>
<dbReference type="AlphaFoldDB" id="A0A1F6V7P5"/>
<evidence type="ECO:0000256" key="1">
    <source>
        <dbReference type="ARBA" id="ARBA00022670"/>
    </source>
</evidence>
<dbReference type="GO" id="GO:0031012">
    <property type="term" value="C:extracellular matrix"/>
    <property type="evidence" value="ECO:0007669"/>
    <property type="project" value="InterPro"/>
</dbReference>
<evidence type="ECO:0000256" key="2">
    <source>
        <dbReference type="ARBA" id="ARBA00022723"/>
    </source>
</evidence>
<dbReference type="InterPro" id="IPR021190">
    <property type="entry name" value="Pept_M10A"/>
</dbReference>
<dbReference type="EMBL" id="MFTP01000017">
    <property type="protein sequence ID" value="OGI65504.1"/>
    <property type="molecule type" value="Genomic_DNA"/>
</dbReference>
<gene>
    <name evidence="7" type="ORF">A2647_03430</name>
</gene>
<keyword evidence="4" id="KW-0862">Zinc</keyword>
<organism evidence="7 8">
    <name type="scientific">Candidatus Nomurabacteria bacterium RIFCSPHIGHO2_01_FULL_40_24b</name>
    <dbReference type="NCBI Taxonomy" id="1801739"/>
    <lineage>
        <taxon>Bacteria</taxon>
        <taxon>Candidatus Nomuraibacteriota</taxon>
    </lineage>
</organism>
<keyword evidence="2" id="KW-0479">Metal-binding</keyword>
<feature type="domain" description="Peptidase M10 metallopeptidase" evidence="6">
    <location>
        <begin position="269"/>
        <end position="317"/>
    </location>
</feature>
<dbReference type="SUPFAM" id="SSF55486">
    <property type="entry name" value="Metalloproteases ('zincins'), catalytic domain"/>
    <property type="match status" value="1"/>
</dbReference>